<dbReference type="InterPro" id="IPR001304">
    <property type="entry name" value="C-type_lectin-like"/>
</dbReference>
<dbReference type="CDD" id="cd00037">
    <property type="entry name" value="CLECT"/>
    <property type="match status" value="1"/>
</dbReference>
<dbReference type="PROSITE" id="PS50041">
    <property type="entry name" value="C_TYPE_LECTIN_2"/>
    <property type="match status" value="3"/>
</dbReference>
<gene>
    <name evidence="3" type="ORF">XNOV1_A035295</name>
</gene>
<dbReference type="PANTHER" id="PTHR45784:SF8">
    <property type="entry name" value="C-TYPE MANNOSE RECEPTOR 2-RELATED"/>
    <property type="match status" value="1"/>
</dbReference>
<evidence type="ECO:0000256" key="1">
    <source>
        <dbReference type="SAM" id="SignalP"/>
    </source>
</evidence>
<dbReference type="Gene3D" id="3.10.100.10">
    <property type="entry name" value="Mannose-Binding Protein A, subunit A"/>
    <property type="match status" value="3"/>
</dbReference>
<feature type="domain" description="C-type lectin" evidence="2">
    <location>
        <begin position="27"/>
        <end position="130"/>
    </location>
</feature>
<name>A0AAV1EMS3_XYRNO</name>
<evidence type="ECO:0000313" key="4">
    <source>
        <dbReference type="Proteomes" id="UP001178508"/>
    </source>
</evidence>
<dbReference type="SUPFAM" id="SSF56436">
    <property type="entry name" value="C-type lectin-like"/>
    <property type="match status" value="3"/>
</dbReference>
<dbReference type="InterPro" id="IPR016186">
    <property type="entry name" value="C-type_lectin-like/link_sf"/>
</dbReference>
<organism evidence="3 4">
    <name type="scientific">Xyrichtys novacula</name>
    <name type="common">Pearly razorfish</name>
    <name type="synonym">Hemipteronotus novacula</name>
    <dbReference type="NCBI Taxonomy" id="13765"/>
    <lineage>
        <taxon>Eukaryota</taxon>
        <taxon>Metazoa</taxon>
        <taxon>Chordata</taxon>
        <taxon>Craniata</taxon>
        <taxon>Vertebrata</taxon>
        <taxon>Euteleostomi</taxon>
        <taxon>Actinopterygii</taxon>
        <taxon>Neopterygii</taxon>
        <taxon>Teleostei</taxon>
        <taxon>Neoteleostei</taxon>
        <taxon>Acanthomorphata</taxon>
        <taxon>Eupercaria</taxon>
        <taxon>Labriformes</taxon>
        <taxon>Labridae</taxon>
        <taxon>Xyrichtys</taxon>
    </lineage>
</organism>
<evidence type="ECO:0000313" key="3">
    <source>
        <dbReference type="EMBL" id="CAJ1050015.1"/>
    </source>
</evidence>
<feature type="chain" id="PRO_5043729367" evidence="1">
    <location>
        <begin position="21"/>
        <end position="353"/>
    </location>
</feature>
<dbReference type="Pfam" id="PF00059">
    <property type="entry name" value="Lectin_C"/>
    <property type="match status" value="3"/>
</dbReference>
<dbReference type="SMART" id="SM00034">
    <property type="entry name" value="CLECT"/>
    <property type="match status" value="3"/>
</dbReference>
<keyword evidence="1" id="KW-0732">Signal</keyword>
<feature type="signal peptide" evidence="1">
    <location>
        <begin position="1"/>
        <end position="20"/>
    </location>
</feature>
<dbReference type="AlphaFoldDB" id="A0AAV1EMS3"/>
<feature type="domain" description="C-type lectin" evidence="2">
    <location>
        <begin position="237"/>
        <end position="351"/>
    </location>
</feature>
<proteinExistence type="predicted"/>
<evidence type="ECO:0000259" key="2">
    <source>
        <dbReference type="PROSITE" id="PS50041"/>
    </source>
</evidence>
<reference evidence="3" key="1">
    <citation type="submission" date="2023-08" db="EMBL/GenBank/DDBJ databases">
        <authorList>
            <person name="Alioto T."/>
            <person name="Alioto T."/>
            <person name="Gomez Garrido J."/>
        </authorList>
    </citation>
    <scope>NUCLEOTIDE SEQUENCE</scope>
</reference>
<keyword evidence="3" id="KW-0675">Receptor</keyword>
<feature type="domain" description="C-type lectin" evidence="2">
    <location>
        <begin position="132"/>
        <end position="238"/>
    </location>
</feature>
<protein>
    <submittedName>
        <fullName evidence="3">Secretory phospholipase A2 receptor-like</fullName>
    </submittedName>
</protein>
<sequence>MMMKISLLLLLFSSTVSVQGSVLSRIYNYINVYYTWEEAQAYCRRHSYYTDLALFYTESDRDQELFYYYNVWVGLEKINNDWTWTQGGKLNSLELGPNETHSFQTCAYYDHLRKRMYGSSCETRYFFICYDNSGNNYRFISRAMSQPDAAQYCRTHHKGLAPFPNVLDMRSRIHNENFPAWIGLHSDGDDWVWSAGLSDYRGWGLNGPGDGGGCVTLLSESKQMVTRDCSERLPFLCYRDNLILVKENKTWEEALDHCRSITSERWELISVQPGSEHEVVIASIMGADTEEVWSGLRFMEGFWWWVDGAVMLYSDLPGCPRDWRHCGALSKNDTVSLKPRDCLEKKNFLCYRY</sequence>
<dbReference type="EMBL" id="OY660864">
    <property type="protein sequence ID" value="CAJ1050015.1"/>
    <property type="molecule type" value="Genomic_DNA"/>
</dbReference>
<dbReference type="InterPro" id="IPR016187">
    <property type="entry name" value="CTDL_fold"/>
</dbReference>
<keyword evidence="4" id="KW-1185">Reference proteome</keyword>
<dbReference type="Proteomes" id="UP001178508">
    <property type="component" value="Chromosome 1"/>
</dbReference>
<dbReference type="PANTHER" id="PTHR45784">
    <property type="entry name" value="C-TYPE LECTIN DOMAIN FAMILY 20 MEMBER A-RELATED"/>
    <property type="match status" value="1"/>
</dbReference>
<accession>A0AAV1EMS3</accession>